<name>A0A7S4AKZ8_9STRA</name>
<organism evidence="3">
    <name type="scientific">Pseudo-nitzschia australis</name>
    <dbReference type="NCBI Taxonomy" id="44445"/>
    <lineage>
        <taxon>Eukaryota</taxon>
        <taxon>Sar</taxon>
        <taxon>Stramenopiles</taxon>
        <taxon>Ochrophyta</taxon>
        <taxon>Bacillariophyta</taxon>
        <taxon>Bacillariophyceae</taxon>
        <taxon>Bacillariophycidae</taxon>
        <taxon>Bacillariales</taxon>
        <taxon>Bacillariaceae</taxon>
        <taxon>Pseudo-nitzschia</taxon>
    </lineage>
</organism>
<keyword evidence="1" id="KW-0175">Coiled coil</keyword>
<gene>
    <name evidence="3" type="ORF">PAUS00366_LOCUS11154</name>
</gene>
<feature type="compositionally biased region" description="Polar residues" evidence="2">
    <location>
        <begin position="229"/>
        <end position="239"/>
    </location>
</feature>
<sequence>MNCVFPTLDGCEYAGSACGIDHNNIAAMRRKSRNGFFWRQDGMLQKVDRKYTKRDNLRRSRSHSPGRIVRKCVGAAYVREADSFIDPRRPRNDAAVLRSNYSNRGFRAGRRTLDGSEEMTQSMSEESGSCLSGKSEWTDATSETKGTRSSASTWLSSTNPYEQQHQEQQLQRQLQRQLQLQQQRRLQQQQRLKQQQQLQQQQYLHKHEDNPRKVVSPTDSVGAVRVTKGGQSVKSRGATNNSTFDYIRRVHRQFSQPYKDPPSDKSMATAHSIRAEDTESDFFKKGVLHRRQQNELTRQILKRKQLALIQAGYEP</sequence>
<feature type="compositionally biased region" description="Polar residues" evidence="2">
    <location>
        <begin position="138"/>
        <end position="162"/>
    </location>
</feature>
<feature type="coiled-coil region" evidence="1">
    <location>
        <begin position="171"/>
        <end position="198"/>
    </location>
</feature>
<evidence type="ECO:0000256" key="2">
    <source>
        <dbReference type="SAM" id="MobiDB-lite"/>
    </source>
</evidence>
<feature type="compositionally biased region" description="Low complexity" evidence="2">
    <location>
        <begin position="118"/>
        <end position="129"/>
    </location>
</feature>
<feature type="region of interest" description="Disordered" evidence="2">
    <location>
        <begin position="106"/>
        <end position="169"/>
    </location>
</feature>
<evidence type="ECO:0000313" key="3">
    <source>
        <dbReference type="EMBL" id="CAE0718400.1"/>
    </source>
</evidence>
<accession>A0A7S4AKZ8</accession>
<feature type="region of interest" description="Disordered" evidence="2">
    <location>
        <begin position="198"/>
        <end position="239"/>
    </location>
</feature>
<protein>
    <submittedName>
        <fullName evidence="3">Uncharacterized protein</fullName>
    </submittedName>
</protein>
<evidence type="ECO:0000256" key="1">
    <source>
        <dbReference type="SAM" id="Coils"/>
    </source>
</evidence>
<reference evidence="3" key="1">
    <citation type="submission" date="2021-01" db="EMBL/GenBank/DDBJ databases">
        <authorList>
            <person name="Corre E."/>
            <person name="Pelletier E."/>
            <person name="Niang G."/>
            <person name="Scheremetjew M."/>
            <person name="Finn R."/>
            <person name="Kale V."/>
            <person name="Holt S."/>
            <person name="Cochrane G."/>
            <person name="Meng A."/>
            <person name="Brown T."/>
            <person name="Cohen L."/>
        </authorList>
    </citation>
    <scope>NUCLEOTIDE SEQUENCE</scope>
    <source>
        <strain evidence="3">10249 10 AB</strain>
    </source>
</reference>
<dbReference type="EMBL" id="HBIX01015309">
    <property type="protein sequence ID" value="CAE0718400.1"/>
    <property type="molecule type" value="Transcribed_RNA"/>
</dbReference>
<proteinExistence type="predicted"/>
<dbReference type="AlphaFoldDB" id="A0A7S4AKZ8"/>